<keyword evidence="2" id="KW-1133">Transmembrane helix</keyword>
<feature type="region of interest" description="Disordered" evidence="1">
    <location>
        <begin position="139"/>
        <end position="173"/>
    </location>
</feature>
<dbReference type="AlphaFoldDB" id="A0A4U8W2T1"/>
<evidence type="ECO:0000313" key="5">
    <source>
        <dbReference type="Proteomes" id="UP000290439"/>
    </source>
</evidence>
<protein>
    <recommendedName>
        <fullName evidence="3">DUF5666 domain-containing protein</fullName>
    </recommendedName>
</protein>
<name>A0A4U8W2T1_9NOCA</name>
<gene>
    <name evidence="4" type="ORF">NCTC10797_04005</name>
</gene>
<dbReference type="RefSeq" id="WP_130918148.1">
    <property type="nucleotide sequence ID" value="NZ_JADLPI010000001.1"/>
</dbReference>
<proteinExistence type="predicted"/>
<reference evidence="4 5" key="1">
    <citation type="submission" date="2019-02" db="EMBL/GenBank/DDBJ databases">
        <authorList>
            <consortium name="Pathogen Informatics"/>
        </authorList>
    </citation>
    <scope>NUCLEOTIDE SEQUENCE [LARGE SCALE GENOMIC DNA]</scope>
    <source>
        <strain evidence="4 5">3012STDY6756504</strain>
    </source>
</reference>
<dbReference type="EMBL" id="LR215973">
    <property type="protein sequence ID" value="VFB00212.1"/>
    <property type="molecule type" value="Genomic_DNA"/>
</dbReference>
<feature type="compositionally biased region" description="Low complexity" evidence="1">
    <location>
        <begin position="139"/>
        <end position="153"/>
    </location>
</feature>
<keyword evidence="2" id="KW-0812">Transmembrane</keyword>
<feature type="compositionally biased region" description="Pro residues" evidence="1">
    <location>
        <begin position="162"/>
        <end position="173"/>
    </location>
</feature>
<keyword evidence="2" id="KW-0472">Membrane</keyword>
<sequence length="265" mass="26623">MTNPNDPWGQRPDDSPTEHLGSPGGSGTEPLHTTEYTEAYGPTAYPGGDQYEPWKPPSNPTRELPTYDSQWGGYEGQQWQPPTQPTPGPAAMGDLGAMPPSGEPPRPPKRNTGLWIGLGLAVVLLIAVAGAVAGLLFGGSDSTSSASDTATSSLPTAGRTPNPTPGPSTPPLVIPSLPGIEGIDGIGATMGTITANDAGTLTVSSIGGSTVTVTTDANTQVISMSGGSAADLPTGELVVVQGDKAPDGSIHAKIIISTALPGGGR</sequence>
<dbReference type="Proteomes" id="UP000290439">
    <property type="component" value="Chromosome"/>
</dbReference>
<evidence type="ECO:0000256" key="1">
    <source>
        <dbReference type="SAM" id="MobiDB-lite"/>
    </source>
</evidence>
<dbReference type="InterPro" id="IPR043724">
    <property type="entry name" value="DUF5666"/>
</dbReference>
<evidence type="ECO:0000313" key="4">
    <source>
        <dbReference type="EMBL" id="VFB00212.1"/>
    </source>
</evidence>
<organism evidence="4 5">
    <name type="scientific">Nocardia cyriacigeorgica</name>
    <dbReference type="NCBI Taxonomy" id="135487"/>
    <lineage>
        <taxon>Bacteria</taxon>
        <taxon>Bacillati</taxon>
        <taxon>Actinomycetota</taxon>
        <taxon>Actinomycetes</taxon>
        <taxon>Mycobacteriales</taxon>
        <taxon>Nocardiaceae</taxon>
        <taxon>Nocardia</taxon>
    </lineage>
</organism>
<accession>A0A4U8W2T1</accession>
<dbReference type="Pfam" id="PF18914">
    <property type="entry name" value="DUF5666"/>
    <property type="match status" value="1"/>
</dbReference>
<feature type="transmembrane region" description="Helical" evidence="2">
    <location>
        <begin position="114"/>
        <end position="137"/>
    </location>
</feature>
<evidence type="ECO:0000259" key="3">
    <source>
        <dbReference type="Pfam" id="PF18914"/>
    </source>
</evidence>
<feature type="domain" description="DUF5666" evidence="3">
    <location>
        <begin position="191"/>
        <end position="253"/>
    </location>
</feature>
<feature type="region of interest" description="Disordered" evidence="1">
    <location>
        <begin position="1"/>
        <end position="110"/>
    </location>
</feature>
<evidence type="ECO:0000256" key="2">
    <source>
        <dbReference type="SAM" id="Phobius"/>
    </source>
</evidence>